<keyword evidence="2" id="KW-0472">Membrane</keyword>
<comment type="caution">
    <text evidence="3">The sequence shown here is derived from an EMBL/GenBank/DDBJ whole genome shotgun (WGS) entry which is preliminary data.</text>
</comment>
<reference evidence="3 4" key="1">
    <citation type="journal article" date="2017" name="Gigascience">
        <title>Draft genome of the honey bee ectoparasitic mite, Tropilaelaps mercedesae, is shaped by the parasitic life history.</title>
        <authorList>
            <person name="Dong X."/>
            <person name="Armstrong S.D."/>
            <person name="Xia D."/>
            <person name="Makepeace B.L."/>
            <person name="Darby A.C."/>
            <person name="Kadowaki T."/>
        </authorList>
    </citation>
    <scope>NUCLEOTIDE SEQUENCE [LARGE SCALE GENOMIC DNA]</scope>
    <source>
        <strain evidence="3">Wuxi-XJTLU</strain>
    </source>
</reference>
<organism evidence="3 4">
    <name type="scientific">Tropilaelaps mercedesae</name>
    <dbReference type="NCBI Taxonomy" id="418985"/>
    <lineage>
        <taxon>Eukaryota</taxon>
        <taxon>Metazoa</taxon>
        <taxon>Ecdysozoa</taxon>
        <taxon>Arthropoda</taxon>
        <taxon>Chelicerata</taxon>
        <taxon>Arachnida</taxon>
        <taxon>Acari</taxon>
        <taxon>Parasitiformes</taxon>
        <taxon>Mesostigmata</taxon>
        <taxon>Gamasina</taxon>
        <taxon>Dermanyssoidea</taxon>
        <taxon>Laelapidae</taxon>
        <taxon>Tropilaelaps</taxon>
    </lineage>
</organism>
<dbReference type="OrthoDB" id="10571737at2759"/>
<feature type="compositionally biased region" description="Basic and acidic residues" evidence="1">
    <location>
        <begin position="89"/>
        <end position="102"/>
    </location>
</feature>
<feature type="compositionally biased region" description="Low complexity" evidence="1">
    <location>
        <begin position="147"/>
        <end position="157"/>
    </location>
</feature>
<feature type="compositionally biased region" description="Low complexity" evidence="1">
    <location>
        <begin position="105"/>
        <end position="124"/>
    </location>
</feature>
<dbReference type="EMBL" id="MNPL01023379">
    <property type="protein sequence ID" value="OQR68745.1"/>
    <property type="molecule type" value="Genomic_DNA"/>
</dbReference>
<feature type="region of interest" description="Disordered" evidence="1">
    <location>
        <begin position="89"/>
        <end position="173"/>
    </location>
</feature>
<evidence type="ECO:0000313" key="4">
    <source>
        <dbReference type="Proteomes" id="UP000192247"/>
    </source>
</evidence>
<dbReference type="AlphaFoldDB" id="A0A1V9X587"/>
<dbReference type="InParanoid" id="A0A1V9X587"/>
<sequence length="492" mass="54303">MWDSAGPGSRVCRRGRLWPRSHAGRRWRHFHSTSLFLALVMVAFPRFESHGLTTEAIIDVNPGEVVVEYGGNSAKITCLYKLVRDPFVDDDGRRENDARDWEQVSSSSSSSNSSSSNSNSSSSSGGEGHENATDMSVEWSAEIGGPTDSDYGAAATTDSDDDSSNANHLRNTRPPRASVAKVTFYSTPDIIYMKLFDYNLDGYVMIKPVEFRALVAQTLELSFQLRNVRQSGRFGCELGGFGVRSNRMSVQVYVKTTDVCEFTKRHCREGTAERRTTTLCIDGSCVCQPRHQRWPDQRRRTTDCQPNLSSVVVVDDVTYVAKGLERDCYVCYGTSPSSRFMTALIVTLLVLVSGAMSVVGVAILYDWLKRYRDLTELEREHTEPNTTNAVDIEALRRVENDRPPSYVETRRSDLHLAGAPPPSYEGVCGVAASGKNVATKIMPDQGLSRCRNSPTTTQPTEMAHAVSVTRLAAGPAGSVLTLEPIAERRISL</sequence>
<dbReference type="Proteomes" id="UP000192247">
    <property type="component" value="Unassembled WGS sequence"/>
</dbReference>
<keyword evidence="4" id="KW-1185">Reference proteome</keyword>
<proteinExistence type="predicted"/>
<gene>
    <name evidence="3" type="ORF">BIW11_12708</name>
</gene>
<keyword evidence="2" id="KW-1133">Transmembrane helix</keyword>
<evidence type="ECO:0000256" key="2">
    <source>
        <dbReference type="SAM" id="Phobius"/>
    </source>
</evidence>
<feature type="transmembrane region" description="Helical" evidence="2">
    <location>
        <begin position="340"/>
        <end position="365"/>
    </location>
</feature>
<protein>
    <submittedName>
        <fullName evidence="3">Uncharacterized protein</fullName>
    </submittedName>
</protein>
<name>A0A1V9X587_9ACAR</name>
<keyword evidence="2" id="KW-0812">Transmembrane</keyword>
<accession>A0A1V9X587</accession>
<evidence type="ECO:0000256" key="1">
    <source>
        <dbReference type="SAM" id="MobiDB-lite"/>
    </source>
</evidence>
<evidence type="ECO:0000313" key="3">
    <source>
        <dbReference type="EMBL" id="OQR68745.1"/>
    </source>
</evidence>